<comment type="caution">
    <text evidence="2">The sequence shown here is derived from an EMBL/GenBank/DDBJ whole genome shotgun (WGS) entry which is preliminary data.</text>
</comment>
<dbReference type="InterPro" id="IPR003226">
    <property type="entry name" value="MYG1_exonuclease"/>
</dbReference>
<evidence type="ECO:0008006" key="4">
    <source>
        <dbReference type="Google" id="ProtNLM"/>
    </source>
</evidence>
<gene>
    <name evidence="2" type="ORF">COHA_008738</name>
</gene>
<reference evidence="2" key="1">
    <citation type="submission" date="2020-11" db="EMBL/GenBank/DDBJ databases">
        <title>Chlorella ohadii genome sequencing and assembly.</title>
        <authorList>
            <person name="Murik O."/>
            <person name="Treves H."/>
            <person name="Kedem I."/>
            <person name="Shotland Y."/>
            <person name="Kaplan A."/>
        </authorList>
    </citation>
    <scope>NUCLEOTIDE SEQUENCE</scope>
    <source>
        <strain evidence="2">1</strain>
    </source>
</reference>
<dbReference type="GO" id="GO:0005634">
    <property type="term" value="C:nucleus"/>
    <property type="evidence" value="ECO:0007669"/>
    <property type="project" value="TreeGrafter"/>
</dbReference>
<name>A0AAD5GYI3_9CHLO</name>
<evidence type="ECO:0000256" key="1">
    <source>
        <dbReference type="ARBA" id="ARBA00010105"/>
    </source>
</evidence>
<dbReference type="PANTHER" id="PTHR11215">
    <property type="entry name" value="METAL DEPENDENT HYDROLASE - RELATED"/>
    <property type="match status" value="1"/>
</dbReference>
<keyword evidence="3" id="KW-1185">Reference proteome</keyword>
<dbReference type="EMBL" id="JADXDR010000153">
    <property type="protein sequence ID" value="KAI7837426.1"/>
    <property type="molecule type" value="Genomic_DNA"/>
</dbReference>
<organism evidence="2 3">
    <name type="scientific">Chlorella ohadii</name>
    <dbReference type="NCBI Taxonomy" id="2649997"/>
    <lineage>
        <taxon>Eukaryota</taxon>
        <taxon>Viridiplantae</taxon>
        <taxon>Chlorophyta</taxon>
        <taxon>core chlorophytes</taxon>
        <taxon>Trebouxiophyceae</taxon>
        <taxon>Chlorellales</taxon>
        <taxon>Chlorellaceae</taxon>
        <taxon>Chlorella clade</taxon>
        <taxon>Chlorella</taxon>
    </lineage>
</organism>
<dbReference type="PANTHER" id="PTHR11215:SF1">
    <property type="entry name" value="MYG1 EXONUCLEASE"/>
    <property type="match status" value="1"/>
</dbReference>
<protein>
    <recommendedName>
        <fullName evidence="4">Metal-dependent protein hydrolase</fullName>
    </recommendedName>
</protein>
<accession>A0AAD5GYI3</accession>
<comment type="similarity">
    <text evidence="1">Belongs to the MYG1 family.</text>
</comment>
<proteinExistence type="inferred from homology"/>
<evidence type="ECO:0000313" key="2">
    <source>
        <dbReference type="EMBL" id="KAI7837426.1"/>
    </source>
</evidence>
<dbReference type="Proteomes" id="UP001205105">
    <property type="component" value="Unassembled WGS sequence"/>
</dbReference>
<sequence length="364" mass="40342">MALKIGTHSGSFHCDEALGCFLLQQTQRFAGADVVRTRDPEVIKTLDVVVDVGGVYDPGKRCTYRRFRHHQRGFVQLSATGMLLLPQTTIPNCSPAAEALRFDHHQRGFGEVFGHGFNTKLSSAGLVYKHFGREIVASAMQLPADHADVQTVWLQVYRSFLEAVDAIDNGVNQWDSDALPKYMNNTHLSARVGRLNPDWNEDASDEATMQRFKQAMQLTGSEFLEAVQYAAKSWLPARSHVKEALDQRLQVHPSGRIIKLNTFCPWKEHLYDLEAEIGIAGQILYCLYEDDREKKWRIQAVGVAPGSFDSRKALPAPWRGLRDAELSAASGIPGCVFVHASGFIGGNDTLEGAVAMAAKALDME</sequence>
<evidence type="ECO:0000313" key="3">
    <source>
        <dbReference type="Proteomes" id="UP001205105"/>
    </source>
</evidence>
<dbReference type="AlphaFoldDB" id="A0AAD5GYI3"/>
<dbReference type="Pfam" id="PF03690">
    <property type="entry name" value="MYG1_exonuc"/>
    <property type="match status" value="2"/>
</dbReference>
<dbReference type="GO" id="GO:0005737">
    <property type="term" value="C:cytoplasm"/>
    <property type="evidence" value="ECO:0007669"/>
    <property type="project" value="TreeGrafter"/>
</dbReference>